<organism evidence="1 2">
    <name type="scientific">Dreissena polymorpha</name>
    <name type="common">Zebra mussel</name>
    <name type="synonym">Mytilus polymorpha</name>
    <dbReference type="NCBI Taxonomy" id="45954"/>
    <lineage>
        <taxon>Eukaryota</taxon>
        <taxon>Metazoa</taxon>
        <taxon>Spiralia</taxon>
        <taxon>Lophotrochozoa</taxon>
        <taxon>Mollusca</taxon>
        <taxon>Bivalvia</taxon>
        <taxon>Autobranchia</taxon>
        <taxon>Heteroconchia</taxon>
        <taxon>Euheterodonta</taxon>
        <taxon>Imparidentia</taxon>
        <taxon>Neoheterodontei</taxon>
        <taxon>Myida</taxon>
        <taxon>Dreissenoidea</taxon>
        <taxon>Dreissenidae</taxon>
        <taxon>Dreissena</taxon>
    </lineage>
</organism>
<comment type="caution">
    <text evidence="1">The sequence shown here is derived from an EMBL/GenBank/DDBJ whole genome shotgun (WGS) entry which is preliminary data.</text>
</comment>
<accession>A0A9D4DFV1</accession>
<evidence type="ECO:0000313" key="2">
    <source>
        <dbReference type="Proteomes" id="UP000828390"/>
    </source>
</evidence>
<reference evidence="1" key="1">
    <citation type="journal article" date="2019" name="bioRxiv">
        <title>The Genome of the Zebra Mussel, Dreissena polymorpha: A Resource for Invasive Species Research.</title>
        <authorList>
            <person name="McCartney M.A."/>
            <person name="Auch B."/>
            <person name="Kono T."/>
            <person name="Mallez S."/>
            <person name="Zhang Y."/>
            <person name="Obille A."/>
            <person name="Becker A."/>
            <person name="Abrahante J.E."/>
            <person name="Garbe J."/>
            <person name="Badalamenti J.P."/>
            <person name="Herman A."/>
            <person name="Mangelson H."/>
            <person name="Liachko I."/>
            <person name="Sullivan S."/>
            <person name="Sone E.D."/>
            <person name="Koren S."/>
            <person name="Silverstein K.A.T."/>
            <person name="Beckman K.B."/>
            <person name="Gohl D.M."/>
        </authorList>
    </citation>
    <scope>NUCLEOTIDE SEQUENCE</scope>
    <source>
        <strain evidence="1">Duluth1</strain>
        <tissue evidence="1">Whole animal</tissue>
    </source>
</reference>
<reference evidence="1" key="2">
    <citation type="submission" date="2020-11" db="EMBL/GenBank/DDBJ databases">
        <authorList>
            <person name="McCartney M.A."/>
            <person name="Auch B."/>
            <person name="Kono T."/>
            <person name="Mallez S."/>
            <person name="Becker A."/>
            <person name="Gohl D.M."/>
            <person name="Silverstein K.A.T."/>
            <person name="Koren S."/>
            <person name="Bechman K.B."/>
            <person name="Herman A."/>
            <person name="Abrahante J.E."/>
            <person name="Garbe J."/>
        </authorList>
    </citation>
    <scope>NUCLEOTIDE SEQUENCE</scope>
    <source>
        <strain evidence="1">Duluth1</strain>
        <tissue evidence="1">Whole animal</tissue>
    </source>
</reference>
<gene>
    <name evidence="1" type="ORF">DPMN_182139</name>
</gene>
<evidence type="ECO:0000313" key="1">
    <source>
        <dbReference type="EMBL" id="KAH3747710.1"/>
    </source>
</evidence>
<dbReference type="AlphaFoldDB" id="A0A9D4DFV1"/>
<dbReference type="EMBL" id="JAIWYP010000010">
    <property type="protein sequence ID" value="KAH3747710.1"/>
    <property type="molecule type" value="Genomic_DNA"/>
</dbReference>
<protein>
    <submittedName>
        <fullName evidence="1">Uncharacterized protein</fullName>
    </submittedName>
</protein>
<proteinExistence type="predicted"/>
<name>A0A9D4DFV1_DREPO</name>
<keyword evidence="2" id="KW-1185">Reference proteome</keyword>
<sequence length="109" mass="12195">MDPHIVLSYDTHQISNIFDSSFDSQIVSNIVEGELLGMNNKVFSFKTKHANLKKRDAPRDEIVLKMAREIGADVSIYEIVRSNKQGGLRYSLKSGRVSKGNGRKVLSAK</sequence>
<dbReference type="Proteomes" id="UP000828390">
    <property type="component" value="Unassembled WGS sequence"/>
</dbReference>